<dbReference type="RefSeq" id="WP_161408952.1">
    <property type="nucleotide sequence ID" value="NZ_WTUZ01000022.1"/>
</dbReference>
<reference evidence="1 2" key="1">
    <citation type="submission" date="2019-12" db="EMBL/GenBank/DDBJ databases">
        <title>Paenibacillus sp. nov. sp. isolated from soil.</title>
        <authorList>
            <person name="Kim J."/>
            <person name="Jeong S.E."/>
            <person name="Jung H.S."/>
            <person name="Jeon C.O."/>
        </authorList>
    </citation>
    <scope>NUCLEOTIDE SEQUENCE [LARGE SCALE GENOMIC DNA]</scope>
    <source>
        <strain evidence="1 2">5J-6</strain>
    </source>
</reference>
<sequence length="109" mass="11963">MPRLTFRGVSVEQICGMSESLVEQLAAICECDTDNFTLECVQHPAIFGGKIVPAYPFVEVAWFERGDQIRDAVAMAVTSHVLGLGLSEVEVAFTTYSKDAYYSNGTSFK</sequence>
<evidence type="ECO:0000313" key="1">
    <source>
        <dbReference type="EMBL" id="MZQ84908.1"/>
    </source>
</evidence>
<dbReference type="Pfam" id="PF08921">
    <property type="entry name" value="DUF1904"/>
    <property type="match status" value="1"/>
</dbReference>
<dbReference type="Proteomes" id="UP000481087">
    <property type="component" value="Unassembled WGS sequence"/>
</dbReference>
<name>A0A6L8V396_9BACL</name>
<dbReference type="EMBL" id="WTUZ01000022">
    <property type="protein sequence ID" value="MZQ84908.1"/>
    <property type="molecule type" value="Genomic_DNA"/>
</dbReference>
<dbReference type="Gene3D" id="3.30.429.10">
    <property type="entry name" value="Macrophage Migration Inhibitory Factor"/>
    <property type="match status" value="1"/>
</dbReference>
<comment type="caution">
    <text evidence="1">The sequence shown here is derived from an EMBL/GenBank/DDBJ whole genome shotgun (WGS) entry which is preliminary data.</text>
</comment>
<dbReference type="SUPFAM" id="SSF55331">
    <property type="entry name" value="Tautomerase/MIF"/>
    <property type="match status" value="1"/>
</dbReference>
<accession>A0A6L8V396</accession>
<gene>
    <name evidence="1" type="ORF">GQF01_22615</name>
</gene>
<organism evidence="1 2">
    <name type="scientific">Paenibacillus silvestris</name>
    <dbReference type="NCBI Taxonomy" id="2606219"/>
    <lineage>
        <taxon>Bacteria</taxon>
        <taxon>Bacillati</taxon>
        <taxon>Bacillota</taxon>
        <taxon>Bacilli</taxon>
        <taxon>Bacillales</taxon>
        <taxon>Paenibacillaceae</taxon>
        <taxon>Paenibacillus</taxon>
    </lineage>
</organism>
<evidence type="ECO:0000313" key="2">
    <source>
        <dbReference type="Proteomes" id="UP000481087"/>
    </source>
</evidence>
<protein>
    <submittedName>
        <fullName evidence="1">DUF1904 family protein</fullName>
    </submittedName>
</protein>
<keyword evidence="2" id="KW-1185">Reference proteome</keyword>
<proteinExistence type="predicted"/>
<dbReference type="AlphaFoldDB" id="A0A6L8V396"/>
<dbReference type="InterPro" id="IPR015017">
    <property type="entry name" value="DUF1904"/>
</dbReference>
<dbReference type="InterPro" id="IPR014347">
    <property type="entry name" value="Tautomerase/MIF_sf"/>
</dbReference>